<gene>
    <name evidence="1" type="ORF">U0070_018994</name>
</gene>
<evidence type="ECO:0000313" key="2">
    <source>
        <dbReference type="Proteomes" id="UP001488838"/>
    </source>
</evidence>
<name>A0AAW0IUE6_MYOGA</name>
<evidence type="ECO:0000313" key="1">
    <source>
        <dbReference type="EMBL" id="KAK7817781.1"/>
    </source>
</evidence>
<keyword evidence="2" id="KW-1185">Reference proteome</keyword>
<sequence length="42" mass="4536">MFDWLMALDLTRAEWKSSTKAAGAQSVMTVGIYVLDKSSAGV</sequence>
<organism evidence="1 2">
    <name type="scientific">Myodes glareolus</name>
    <name type="common">Bank vole</name>
    <name type="synonym">Clethrionomys glareolus</name>
    <dbReference type="NCBI Taxonomy" id="447135"/>
    <lineage>
        <taxon>Eukaryota</taxon>
        <taxon>Metazoa</taxon>
        <taxon>Chordata</taxon>
        <taxon>Craniata</taxon>
        <taxon>Vertebrata</taxon>
        <taxon>Euteleostomi</taxon>
        <taxon>Mammalia</taxon>
        <taxon>Eutheria</taxon>
        <taxon>Euarchontoglires</taxon>
        <taxon>Glires</taxon>
        <taxon>Rodentia</taxon>
        <taxon>Myomorpha</taxon>
        <taxon>Muroidea</taxon>
        <taxon>Cricetidae</taxon>
        <taxon>Arvicolinae</taxon>
        <taxon>Myodes</taxon>
    </lineage>
</organism>
<dbReference type="AlphaFoldDB" id="A0AAW0IUE6"/>
<reference evidence="1 2" key="1">
    <citation type="journal article" date="2023" name="bioRxiv">
        <title>Conserved and derived expression patterns and positive selection on dental genes reveal complex evolutionary context of ever-growing rodent molars.</title>
        <authorList>
            <person name="Calamari Z.T."/>
            <person name="Song A."/>
            <person name="Cohen E."/>
            <person name="Akter M."/>
            <person name="Roy R.D."/>
            <person name="Hallikas O."/>
            <person name="Christensen M.M."/>
            <person name="Li P."/>
            <person name="Marangoni P."/>
            <person name="Jernvall J."/>
            <person name="Klein O.D."/>
        </authorList>
    </citation>
    <scope>NUCLEOTIDE SEQUENCE [LARGE SCALE GENOMIC DNA]</scope>
    <source>
        <strain evidence="1">V071</strain>
    </source>
</reference>
<accession>A0AAW0IUE6</accession>
<dbReference type="Proteomes" id="UP001488838">
    <property type="component" value="Unassembled WGS sequence"/>
</dbReference>
<comment type="caution">
    <text evidence="1">The sequence shown here is derived from an EMBL/GenBank/DDBJ whole genome shotgun (WGS) entry which is preliminary data.</text>
</comment>
<dbReference type="EMBL" id="JBBHLL010000092">
    <property type="protein sequence ID" value="KAK7817781.1"/>
    <property type="molecule type" value="Genomic_DNA"/>
</dbReference>
<proteinExistence type="predicted"/>
<protein>
    <submittedName>
        <fullName evidence="1">Uncharacterized protein</fullName>
    </submittedName>
</protein>